<dbReference type="EMBL" id="UOFJ01000643">
    <property type="protein sequence ID" value="VAW72116.1"/>
    <property type="molecule type" value="Genomic_DNA"/>
</dbReference>
<accession>A0A3B0YUC5</accession>
<name>A0A3B0YUC5_9ZZZZ</name>
<sequence>MSTYEQRLKKLKKVQFQPGFKHKSISVSIHTDKLNIDLYGPTEFIKGMPP</sequence>
<protein>
    <submittedName>
        <fullName evidence="1">Uncharacterized protein</fullName>
    </submittedName>
</protein>
<reference evidence="1" key="1">
    <citation type="submission" date="2018-06" db="EMBL/GenBank/DDBJ databases">
        <authorList>
            <person name="Zhirakovskaya E."/>
        </authorList>
    </citation>
    <scope>NUCLEOTIDE SEQUENCE</scope>
</reference>
<gene>
    <name evidence="1" type="ORF">MNBD_GAMMA10-1310</name>
</gene>
<proteinExistence type="predicted"/>
<dbReference type="AlphaFoldDB" id="A0A3B0YUC5"/>
<evidence type="ECO:0000313" key="1">
    <source>
        <dbReference type="EMBL" id="VAW72116.1"/>
    </source>
</evidence>
<organism evidence="1">
    <name type="scientific">hydrothermal vent metagenome</name>
    <dbReference type="NCBI Taxonomy" id="652676"/>
    <lineage>
        <taxon>unclassified sequences</taxon>
        <taxon>metagenomes</taxon>
        <taxon>ecological metagenomes</taxon>
    </lineage>
</organism>